<sequence>MVVLLFCCVRVSVLVDAKSIPGMNPSFAVPHVW</sequence>
<dbReference type="EMBL" id="GBRH01280328">
    <property type="protein sequence ID" value="JAD17567.1"/>
    <property type="molecule type" value="Transcribed_RNA"/>
</dbReference>
<feature type="signal peptide" evidence="1">
    <location>
        <begin position="1"/>
        <end position="17"/>
    </location>
</feature>
<accession>A0A0A8Y0K4</accession>
<organism evidence="2">
    <name type="scientific">Arundo donax</name>
    <name type="common">Giant reed</name>
    <name type="synonym">Donax arundinaceus</name>
    <dbReference type="NCBI Taxonomy" id="35708"/>
    <lineage>
        <taxon>Eukaryota</taxon>
        <taxon>Viridiplantae</taxon>
        <taxon>Streptophyta</taxon>
        <taxon>Embryophyta</taxon>
        <taxon>Tracheophyta</taxon>
        <taxon>Spermatophyta</taxon>
        <taxon>Magnoliopsida</taxon>
        <taxon>Liliopsida</taxon>
        <taxon>Poales</taxon>
        <taxon>Poaceae</taxon>
        <taxon>PACMAD clade</taxon>
        <taxon>Arundinoideae</taxon>
        <taxon>Arundineae</taxon>
        <taxon>Arundo</taxon>
    </lineage>
</organism>
<keyword evidence="1" id="KW-0732">Signal</keyword>
<feature type="chain" id="PRO_5002043211" evidence="1">
    <location>
        <begin position="18"/>
        <end position="33"/>
    </location>
</feature>
<dbReference type="AlphaFoldDB" id="A0A0A8Y0K4"/>
<protein>
    <submittedName>
        <fullName evidence="2">Uncharacterized protein</fullName>
    </submittedName>
</protein>
<evidence type="ECO:0000313" key="2">
    <source>
        <dbReference type="EMBL" id="JAD17567.1"/>
    </source>
</evidence>
<evidence type="ECO:0000256" key="1">
    <source>
        <dbReference type="SAM" id="SignalP"/>
    </source>
</evidence>
<reference evidence="2" key="2">
    <citation type="journal article" date="2015" name="Data Brief">
        <title>Shoot transcriptome of the giant reed, Arundo donax.</title>
        <authorList>
            <person name="Barrero R.A."/>
            <person name="Guerrero F.D."/>
            <person name="Moolhuijzen P."/>
            <person name="Goolsby J.A."/>
            <person name="Tidwell J."/>
            <person name="Bellgard S.E."/>
            <person name="Bellgard M.I."/>
        </authorList>
    </citation>
    <scope>NUCLEOTIDE SEQUENCE</scope>
    <source>
        <tissue evidence="2">Shoot tissue taken approximately 20 cm above the soil surface</tissue>
    </source>
</reference>
<name>A0A0A8Y0K4_ARUDO</name>
<proteinExistence type="predicted"/>
<reference evidence="2" key="1">
    <citation type="submission" date="2014-09" db="EMBL/GenBank/DDBJ databases">
        <authorList>
            <person name="Magalhaes I.L.F."/>
            <person name="Oliveira U."/>
            <person name="Santos F.R."/>
            <person name="Vidigal T.H.D.A."/>
            <person name="Brescovit A.D."/>
            <person name="Santos A.J."/>
        </authorList>
    </citation>
    <scope>NUCLEOTIDE SEQUENCE</scope>
    <source>
        <tissue evidence="2">Shoot tissue taken approximately 20 cm above the soil surface</tissue>
    </source>
</reference>